<protein>
    <submittedName>
        <fullName evidence="1">DUF3352 domain-containing protein</fullName>
    </submittedName>
</protein>
<accession>A0AAP1WGL8</accession>
<dbReference type="EMBL" id="WXXV01000011">
    <property type="protein sequence ID" value="MBE7695526.1"/>
    <property type="molecule type" value="Genomic_DNA"/>
</dbReference>
<dbReference type="SUPFAM" id="SSF82185">
    <property type="entry name" value="Histone H3 K4-specific methyltransferase SET7/9 N-terminal domain"/>
    <property type="match status" value="1"/>
</dbReference>
<dbReference type="Proteomes" id="UP000806077">
    <property type="component" value="Unassembled WGS sequence"/>
</dbReference>
<name>A0AAP1WGL8_9FLAO</name>
<dbReference type="InterPro" id="IPR021787">
    <property type="entry name" value="DUF3352"/>
</dbReference>
<evidence type="ECO:0000313" key="1">
    <source>
        <dbReference type="EMBL" id="MBE7695526.1"/>
    </source>
</evidence>
<evidence type="ECO:0000313" key="2">
    <source>
        <dbReference type="Proteomes" id="UP000806077"/>
    </source>
</evidence>
<gene>
    <name evidence="1" type="ORF">F7645_08845</name>
</gene>
<comment type="caution">
    <text evidence="1">The sequence shown here is derived from an EMBL/GenBank/DDBJ whole genome shotgun (WGS) entry which is preliminary data.</text>
</comment>
<keyword evidence="2" id="KW-1185">Reference proteome</keyword>
<reference evidence="1 2" key="1">
    <citation type="journal article" date="2020" name="Int. J. Syst. Evol. Microbiol.">
        <title>Tenacibaculum piscium sp. nov., isolated from skin ulcers of sea-farmed fish, and description of Tenacibaculum finnmarkense sp. nov. with subdivision into genomovars finnmarkense and ulcerans.</title>
        <authorList>
            <person name="Olsen A.B."/>
            <person name="Spilsberg B."/>
            <person name="Nilsen H.K."/>
            <person name="Lagesen K."/>
            <person name="Gulla S."/>
            <person name="Avendano-Herrera R."/>
            <person name="Irgang R."/>
            <person name="Duchaud E."/>
            <person name="Colquhoun D.J."/>
        </authorList>
    </citation>
    <scope>NUCLEOTIDE SEQUENCE [LARGE SCALE GENOMIC DNA]</scope>
    <source>
        <strain evidence="1 2">TNO037</strain>
    </source>
</reference>
<sequence>MKKKILWTALIAFLSFLAYQTYLFTFDNQDNIKPIYLVPKDAVFILDTQRPIDTWDEISASPIWKHFQKNSYFKELSKSLNTLDNTIKEQKSIVSFIGERDVLISAHVYKPKKYDFLYVVNIGKLSKLNFLKNTITGLAGSDFQITNRIYQKQEITEIYDKKARETLYFSFIKNQLIASYTHVLVENSINQYQKPIIGRDVNFIEITKETPDDGFFKLFFQYKYLNNFIACFADKTNKKTIENIQNSLYYSGFDVSLIEGTIIQADGYTNVKENSESYLTAIQKSGKGKRTVASIAPKNTALYLSFAFDSFELFHENFENLRKEKPKEFEVYSKQIAEIEEKLDISIKKNVYSWIGNEVALIHFNSSLSRNKKDIAAVFKTTNIDDATENLEFILSQIKEKTPLQFKQITYKNHHINFLDLNGFFKIIVGNMFQKMEKPYFTIIDDFVVFSTSPNTLKEIINNHQNKYTLASSKEFEEFNYLFNTKSTIFTYVNTPYLYTDLVSLADRKTQIQLKKNKNNVICFNQFGLQLTSEGSIFKSSITTTFNNPKLVLEKITLDKQLKKEKALKLASKKNSTITNTVNTKKDLFNFKEIHPSDLSASTYKEYYKNGNLWFEVALKDGLLDGKFRMYYQNGKLKLKGSYKNGKKSSTWRAYDAQENKLLIKKGF</sequence>
<dbReference type="RefSeq" id="WP_180947537.1">
    <property type="nucleotide sequence ID" value="NZ_JAJHTL010000012.1"/>
</dbReference>
<organism evidence="1 2">
    <name type="scientific">Tenacibaculum finnmarkense genomovar finnmarkense</name>
    <dbReference type="NCBI Taxonomy" id="1458503"/>
    <lineage>
        <taxon>Bacteria</taxon>
        <taxon>Pseudomonadati</taxon>
        <taxon>Bacteroidota</taxon>
        <taxon>Flavobacteriia</taxon>
        <taxon>Flavobacteriales</taxon>
        <taxon>Flavobacteriaceae</taxon>
        <taxon>Tenacibaculum</taxon>
        <taxon>Tenacibaculum finnmarkense</taxon>
    </lineage>
</organism>
<dbReference type="AlphaFoldDB" id="A0AAP1WGL8"/>
<dbReference type="Pfam" id="PF11832">
    <property type="entry name" value="DUF3352"/>
    <property type="match status" value="1"/>
</dbReference>
<proteinExistence type="predicted"/>
<dbReference type="Gene3D" id="2.20.110.10">
    <property type="entry name" value="Histone H3 K4-specific methyltransferase SET7/9 N-terminal domain"/>
    <property type="match status" value="1"/>
</dbReference>